<organism evidence="2 3">
    <name type="scientific">Striga asiatica</name>
    <name type="common">Asiatic witchweed</name>
    <name type="synonym">Buchnera asiatica</name>
    <dbReference type="NCBI Taxonomy" id="4170"/>
    <lineage>
        <taxon>Eukaryota</taxon>
        <taxon>Viridiplantae</taxon>
        <taxon>Streptophyta</taxon>
        <taxon>Embryophyta</taxon>
        <taxon>Tracheophyta</taxon>
        <taxon>Spermatophyta</taxon>
        <taxon>Magnoliopsida</taxon>
        <taxon>eudicotyledons</taxon>
        <taxon>Gunneridae</taxon>
        <taxon>Pentapetalae</taxon>
        <taxon>asterids</taxon>
        <taxon>lamiids</taxon>
        <taxon>Lamiales</taxon>
        <taxon>Orobanchaceae</taxon>
        <taxon>Buchnereae</taxon>
        <taxon>Striga</taxon>
    </lineage>
</organism>
<accession>A0A5A7QBE2</accession>
<dbReference type="Proteomes" id="UP000325081">
    <property type="component" value="Unassembled WGS sequence"/>
</dbReference>
<protein>
    <submittedName>
        <fullName evidence="2">tRNA-specific 2-thiouridylase MnmA</fullName>
    </submittedName>
</protein>
<evidence type="ECO:0000256" key="1">
    <source>
        <dbReference type="SAM" id="MobiDB-lite"/>
    </source>
</evidence>
<dbReference type="EMBL" id="BKCP01006183">
    <property type="protein sequence ID" value="GER41707.1"/>
    <property type="molecule type" value="Genomic_DNA"/>
</dbReference>
<dbReference type="AlphaFoldDB" id="A0A5A7QBE2"/>
<proteinExistence type="predicted"/>
<reference evidence="3" key="1">
    <citation type="journal article" date="2019" name="Curr. Biol.">
        <title>Genome Sequence of Striga asiatica Provides Insight into the Evolution of Plant Parasitism.</title>
        <authorList>
            <person name="Yoshida S."/>
            <person name="Kim S."/>
            <person name="Wafula E.K."/>
            <person name="Tanskanen J."/>
            <person name="Kim Y.M."/>
            <person name="Honaas L."/>
            <person name="Yang Z."/>
            <person name="Spallek T."/>
            <person name="Conn C.E."/>
            <person name="Ichihashi Y."/>
            <person name="Cheong K."/>
            <person name="Cui S."/>
            <person name="Der J.P."/>
            <person name="Gundlach H."/>
            <person name="Jiao Y."/>
            <person name="Hori C."/>
            <person name="Ishida J.K."/>
            <person name="Kasahara H."/>
            <person name="Kiba T."/>
            <person name="Kim M.S."/>
            <person name="Koo N."/>
            <person name="Laohavisit A."/>
            <person name="Lee Y.H."/>
            <person name="Lumba S."/>
            <person name="McCourt P."/>
            <person name="Mortimer J.C."/>
            <person name="Mutuku J.M."/>
            <person name="Nomura T."/>
            <person name="Sasaki-Sekimoto Y."/>
            <person name="Seto Y."/>
            <person name="Wang Y."/>
            <person name="Wakatake T."/>
            <person name="Sakakibara H."/>
            <person name="Demura T."/>
            <person name="Yamaguchi S."/>
            <person name="Yoneyama K."/>
            <person name="Manabe R.I."/>
            <person name="Nelson D.C."/>
            <person name="Schulman A.H."/>
            <person name="Timko M.P."/>
            <person name="dePamphilis C.W."/>
            <person name="Choi D."/>
            <person name="Shirasu K."/>
        </authorList>
    </citation>
    <scope>NUCLEOTIDE SEQUENCE [LARGE SCALE GENOMIC DNA]</scope>
    <source>
        <strain evidence="3">cv. UVA1</strain>
    </source>
</reference>
<sequence>METESRIGHKVSTAEARGGPAEAGGRGRKLLFKADADRDQTHMLDFNSFFVGQLLPPHSLRLTLSHAATVNLSPTDEIFFHGHLLSNLCGRDRLPLIVHQLHRRHHHHLHRGRPLNRPKPPLHLPIHYPDLLRPSILTPNFAARSPTEP</sequence>
<name>A0A5A7QBE2_STRAF</name>
<keyword evidence="3" id="KW-1185">Reference proteome</keyword>
<gene>
    <name evidence="2" type="ORF">STAS_18430</name>
</gene>
<comment type="caution">
    <text evidence="2">The sequence shown here is derived from an EMBL/GenBank/DDBJ whole genome shotgun (WGS) entry which is preliminary data.</text>
</comment>
<evidence type="ECO:0000313" key="3">
    <source>
        <dbReference type="Proteomes" id="UP000325081"/>
    </source>
</evidence>
<feature type="region of interest" description="Disordered" evidence="1">
    <location>
        <begin position="1"/>
        <end position="26"/>
    </location>
</feature>
<evidence type="ECO:0000313" key="2">
    <source>
        <dbReference type="EMBL" id="GER41707.1"/>
    </source>
</evidence>